<dbReference type="Proteomes" id="UP000605846">
    <property type="component" value="Unassembled WGS sequence"/>
</dbReference>
<protein>
    <recommendedName>
        <fullName evidence="5">Ppx/GppA phosphatase domain-containing protein</fullName>
    </recommendedName>
</protein>
<dbReference type="EMBL" id="JABAYA010000040">
    <property type="protein sequence ID" value="KAF7728294.1"/>
    <property type="molecule type" value="Genomic_DNA"/>
</dbReference>
<organism evidence="3 4">
    <name type="scientific">Apophysomyces ossiformis</name>
    <dbReference type="NCBI Taxonomy" id="679940"/>
    <lineage>
        <taxon>Eukaryota</taxon>
        <taxon>Fungi</taxon>
        <taxon>Fungi incertae sedis</taxon>
        <taxon>Mucoromycota</taxon>
        <taxon>Mucoromycotina</taxon>
        <taxon>Mucoromycetes</taxon>
        <taxon>Mucorales</taxon>
        <taxon>Mucorineae</taxon>
        <taxon>Mucoraceae</taxon>
        <taxon>Apophysomyces</taxon>
    </lineage>
</organism>
<dbReference type="OrthoDB" id="2014654at2759"/>
<dbReference type="FunFam" id="3.30.420.40:FF:000191">
    <property type="entry name" value="Retrograde regulation protein 2"/>
    <property type="match status" value="1"/>
</dbReference>
<dbReference type="GO" id="GO:0006357">
    <property type="term" value="P:regulation of transcription by RNA polymerase II"/>
    <property type="evidence" value="ECO:0007669"/>
    <property type="project" value="TreeGrafter"/>
</dbReference>
<dbReference type="InterPro" id="IPR043129">
    <property type="entry name" value="ATPase_NBD"/>
</dbReference>
<evidence type="ECO:0000259" key="1">
    <source>
        <dbReference type="Pfam" id="PF02541"/>
    </source>
</evidence>
<evidence type="ECO:0008006" key="5">
    <source>
        <dbReference type="Google" id="ProtNLM"/>
    </source>
</evidence>
<gene>
    <name evidence="3" type="ORF">EC973_006469</name>
</gene>
<evidence type="ECO:0000313" key="4">
    <source>
        <dbReference type="Proteomes" id="UP000605846"/>
    </source>
</evidence>
<dbReference type="Gene3D" id="3.30.420.150">
    <property type="entry name" value="Exopolyphosphatase. Domain 2"/>
    <property type="match status" value="1"/>
</dbReference>
<dbReference type="PANTHER" id="PTHR30005:SF0">
    <property type="entry name" value="RETROGRADE REGULATION PROTEIN 2"/>
    <property type="match status" value="1"/>
</dbReference>
<dbReference type="Pfam" id="PF23566">
    <property type="entry name" value="RTG2_C"/>
    <property type="match status" value="1"/>
</dbReference>
<dbReference type="InterPro" id="IPR057512">
    <property type="entry name" value="RTG2_C"/>
</dbReference>
<comment type="caution">
    <text evidence="3">The sequence shown here is derived from an EMBL/GenBank/DDBJ whole genome shotgun (WGS) entry which is preliminary data.</text>
</comment>
<dbReference type="AlphaFoldDB" id="A0A8H7BVC8"/>
<evidence type="ECO:0000313" key="3">
    <source>
        <dbReference type="EMBL" id="KAF7728294.1"/>
    </source>
</evidence>
<dbReference type="InterPro" id="IPR003695">
    <property type="entry name" value="Ppx_GppA_N"/>
</dbReference>
<proteinExistence type="predicted"/>
<accession>A0A8H7BVC8</accession>
<dbReference type="Gene3D" id="1.10.3210.10">
    <property type="entry name" value="Hypothetical protein af1432"/>
    <property type="match status" value="1"/>
</dbReference>
<dbReference type="Gene3D" id="3.30.420.40">
    <property type="match status" value="1"/>
</dbReference>
<name>A0A8H7BVC8_9FUNG</name>
<dbReference type="SUPFAM" id="SSF53067">
    <property type="entry name" value="Actin-like ATPase domain"/>
    <property type="match status" value="2"/>
</dbReference>
<dbReference type="InterPro" id="IPR050273">
    <property type="entry name" value="GppA/Ppx_hydrolase"/>
</dbReference>
<dbReference type="Pfam" id="PF02541">
    <property type="entry name" value="Ppx-GppA"/>
    <property type="match status" value="1"/>
</dbReference>
<keyword evidence="4" id="KW-1185">Reference proteome</keyword>
<dbReference type="PANTHER" id="PTHR30005">
    <property type="entry name" value="EXOPOLYPHOSPHATASE"/>
    <property type="match status" value="1"/>
</dbReference>
<feature type="domain" description="RTG2 C-terminal" evidence="2">
    <location>
        <begin position="363"/>
        <end position="488"/>
    </location>
</feature>
<reference evidence="3" key="1">
    <citation type="submission" date="2020-01" db="EMBL/GenBank/DDBJ databases">
        <title>Genome Sequencing of Three Apophysomyces-Like Fungal Strains Confirms a Novel Fungal Genus in the Mucoromycota with divergent Burkholderia-like Endosymbiotic Bacteria.</title>
        <authorList>
            <person name="Stajich J.E."/>
            <person name="Macias A.M."/>
            <person name="Carter-House D."/>
            <person name="Lovett B."/>
            <person name="Kasson L.R."/>
            <person name="Berry K."/>
            <person name="Grigoriev I."/>
            <person name="Chang Y."/>
            <person name="Spatafora J."/>
            <person name="Kasson M.T."/>
        </authorList>
    </citation>
    <scope>NUCLEOTIDE SEQUENCE</scope>
    <source>
        <strain evidence="3">NRRL A-21654</strain>
    </source>
</reference>
<feature type="domain" description="Ppx/GppA phosphatase N-terminal" evidence="1">
    <location>
        <begin position="34"/>
        <end position="337"/>
    </location>
</feature>
<evidence type="ECO:0000259" key="2">
    <source>
        <dbReference type="Pfam" id="PF23566"/>
    </source>
</evidence>
<sequence>MVEKDMDSSRTPVAVVDMGSNGIRFGIIAALVRHLPVVYEERAPISLLEAQGEDNFIPTETIDHVITTFLRFKLLCEHANVQPQNVKVIATEATRTAKNAEDFIQQIQQRTQWKVDILSKEQEAMYSALGIAGSFYQANGLVMDLGGGSVECNYVMTPTDAARFEASSSPMSLPYGAAVLKKRMVQCTTTADRDALYNEIVEYFRGATKHISVPNDLYHDEGYTVYMSGGGFRALAYLSMSAGDRKQSSSEKAVYPIPIVHGYTLTGEQLRILSKRYMAYTPDELTQQLCVYRISKRRASMIPAICFLVSAITDVIPIRRVYFSEGGVRQGLCYHLLAPSELAKDPLLEEVKQHALQSHYALRPNDYDAIYQNLLDAIPPVYFNRDHPVQLHRLLPAALHLSNLTSHYPKGSRAFVAFHMPLAGGALANVCGISHKERVLLALMLAFRYGAEIPDPTFHAVVEMACEKALAVCKFVGRLLELVFTVTPLKPELGLTNSGISFQILSAEDGHDSKRPCLEDRRTNKLHYQPAKLRVILPSEPCPQVDALAVMSVIESLDRKVNRVKNCSMDDNQRSLHRSVNLFSVDISRQ</sequence>